<proteinExistence type="predicted"/>
<feature type="domain" description="MobA-like NTP transferase" evidence="1">
    <location>
        <begin position="20"/>
        <end position="181"/>
    </location>
</feature>
<dbReference type="AlphaFoldDB" id="A0A6J4VI12"/>
<organism evidence="2">
    <name type="scientific">uncultured Thermomicrobiales bacterium</name>
    <dbReference type="NCBI Taxonomy" id="1645740"/>
    <lineage>
        <taxon>Bacteria</taxon>
        <taxon>Pseudomonadati</taxon>
        <taxon>Thermomicrobiota</taxon>
        <taxon>Thermomicrobia</taxon>
        <taxon>Thermomicrobiales</taxon>
        <taxon>environmental samples</taxon>
    </lineage>
</organism>
<keyword evidence="2" id="KW-0808">Transferase</keyword>
<dbReference type="InterPro" id="IPR025877">
    <property type="entry name" value="MobA-like_NTP_Trfase"/>
</dbReference>
<dbReference type="PANTHER" id="PTHR43777:SF1">
    <property type="entry name" value="MOLYBDENUM COFACTOR CYTIDYLYLTRANSFERASE"/>
    <property type="match status" value="1"/>
</dbReference>
<dbReference type="CDD" id="cd04182">
    <property type="entry name" value="GT_2_like_f"/>
    <property type="match status" value="1"/>
</dbReference>
<dbReference type="EMBL" id="CADCWK010000399">
    <property type="protein sequence ID" value="CAA9576875.1"/>
    <property type="molecule type" value="Genomic_DNA"/>
</dbReference>
<dbReference type="Pfam" id="PF12804">
    <property type="entry name" value="NTP_transf_3"/>
    <property type="match status" value="1"/>
</dbReference>
<dbReference type="GO" id="GO:0061602">
    <property type="term" value="F:molybdenum cofactor cytidylyltransferase activity"/>
    <property type="evidence" value="ECO:0007669"/>
    <property type="project" value="UniProtKB-EC"/>
</dbReference>
<protein>
    <submittedName>
        <fullName evidence="2">Molybdenum cofactor cytidylyltransferase</fullName>
        <ecNumber evidence="2">2.7.7.76</ecNumber>
    </submittedName>
</protein>
<dbReference type="InterPro" id="IPR029044">
    <property type="entry name" value="Nucleotide-diphossugar_trans"/>
</dbReference>
<dbReference type="PANTHER" id="PTHR43777">
    <property type="entry name" value="MOLYBDENUM COFACTOR CYTIDYLYLTRANSFERASE"/>
    <property type="match status" value="1"/>
</dbReference>
<keyword evidence="2" id="KW-0548">Nucleotidyltransferase</keyword>
<name>A0A6J4VI12_9BACT</name>
<dbReference type="EC" id="2.7.7.76" evidence="2"/>
<gene>
    <name evidence="2" type="ORF">AVDCRST_MAG33-3153</name>
</gene>
<accession>A0A6J4VI12</accession>
<sequence>MNRDDQGIGTVTITGSSVWGVVLAAGSSSRLGQPKQLLSLGGEPLLNHVLRAAAMSSLGGTVLVLGHEATAIGSAVGDFGQRTVINSSYAGGQSLSLRVGISALPTEATGAVVLLGDQPLVTAGLIGQVVDRYVSLGRTDRFVQARYGRITAPPVLIGRAWFDAVGHITGDQGARDLIRLHPDLTETVEAEGDRPFDIDTMDDYRRLLAAVERTGHAEKTPGLPGTTP</sequence>
<dbReference type="Gene3D" id="3.90.550.10">
    <property type="entry name" value="Spore Coat Polysaccharide Biosynthesis Protein SpsA, Chain A"/>
    <property type="match status" value="1"/>
</dbReference>
<evidence type="ECO:0000259" key="1">
    <source>
        <dbReference type="Pfam" id="PF12804"/>
    </source>
</evidence>
<evidence type="ECO:0000313" key="2">
    <source>
        <dbReference type="EMBL" id="CAA9576875.1"/>
    </source>
</evidence>
<dbReference type="SUPFAM" id="SSF53448">
    <property type="entry name" value="Nucleotide-diphospho-sugar transferases"/>
    <property type="match status" value="1"/>
</dbReference>
<reference evidence="2" key="1">
    <citation type="submission" date="2020-02" db="EMBL/GenBank/DDBJ databases">
        <authorList>
            <person name="Meier V. D."/>
        </authorList>
    </citation>
    <scope>NUCLEOTIDE SEQUENCE</scope>
    <source>
        <strain evidence="2">AVDCRST_MAG33</strain>
    </source>
</reference>